<dbReference type="Proteomes" id="UP000789706">
    <property type="component" value="Unassembled WGS sequence"/>
</dbReference>
<evidence type="ECO:0000313" key="2">
    <source>
        <dbReference type="EMBL" id="CAG8602841.1"/>
    </source>
</evidence>
<protein>
    <submittedName>
        <fullName evidence="2">9142_t:CDS:1</fullName>
    </submittedName>
</protein>
<feature type="region of interest" description="Disordered" evidence="1">
    <location>
        <begin position="36"/>
        <end position="77"/>
    </location>
</feature>
<gene>
    <name evidence="2" type="ORF">DEBURN_LOCUS9606</name>
</gene>
<reference evidence="2" key="1">
    <citation type="submission" date="2021-06" db="EMBL/GenBank/DDBJ databases">
        <authorList>
            <person name="Kallberg Y."/>
            <person name="Tangrot J."/>
            <person name="Rosling A."/>
        </authorList>
    </citation>
    <scope>NUCLEOTIDE SEQUENCE</scope>
    <source>
        <strain evidence="2">AZ414A</strain>
    </source>
</reference>
<dbReference type="AlphaFoldDB" id="A0A9N9CIE5"/>
<name>A0A9N9CIE5_9GLOM</name>
<organism evidence="2 3">
    <name type="scientific">Diversispora eburnea</name>
    <dbReference type="NCBI Taxonomy" id="1213867"/>
    <lineage>
        <taxon>Eukaryota</taxon>
        <taxon>Fungi</taxon>
        <taxon>Fungi incertae sedis</taxon>
        <taxon>Mucoromycota</taxon>
        <taxon>Glomeromycotina</taxon>
        <taxon>Glomeromycetes</taxon>
        <taxon>Diversisporales</taxon>
        <taxon>Diversisporaceae</taxon>
        <taxon>Diversispora</taxon>
    </lineage>
</organism>
<comment type="caution">
    <text evidence="2">The sequence shown here is derived from an EMBL/GenBank/DDBJ whole genome shotgun (WGS) entry which is preliminary data.</text>
</comment>
<sequence length="77" mass="8507">MAQNGSIVESFEHMSDETKMLTQRIIALQTFSRVVVPSDPSCPSKTSRTLGTLRSRIEKRNQTGLESQKADPSSVPN</sequence>
<evidence type="ECO:0000313" key="3">
    <source>
        <dbReference type="Proteomes" id="UP000789706"/>
    </source>
</evidence>
<keyword evidence="3" id="KW-1185">Reference proteome</keyword>
<evidence type="ECO:0000256" key="1">
    <source>
        <dbReference type="SAM" id="MobiDB-lite"/>
    </source>
</evidence>
<dbReference type="EMBL" id="CAJVPK010001947">
    <property type="protein sequence ID" value="CAG8602841.1"/>
    <property type="molecule type" value="Genomic_DNA"/>
</dbReference>
<accession>A0A9N9CIE5</accession>
<proteinExistence type="predicted"/>
<feature type="compositionally biased region" description="Polar residues" evidence="1">
    <location>
        <begin position="62"/>
        <end position="77"/>
    </location>
</feature>
<feature type="compositionally biased region" description="Polar residues" evidence="1">
    <location>
        <begin position="41"/>
        <end position="52"/>
    </location>
</feature>